<keyword evidence="3" id="KW-1185">Reference proteome</keyword>
<sequence>MLRKLMKYDFKTMGRILVPAYLVMLALSVLFGLSLGGNHSYGLVGNMVTSQGYRRTMVTTLGFIFGASCFAGGLITLIMIIQSFYRNLLGAPGHLMFALPVKVRTHVTAKGISGTIWVILGCLTGLLSLVLLSTAAFGPHYFGQLFMRFWPGIAEQLGSQKEVVLYVVQIILVMILGAAAEVMRIYASISIGHLWSNHRVFGAVLAYIGFGVIGTLLVNLINFNAAQFEIFLNRIFLYHGAYAGHMALLYFALFELVVAVIYWVITSVILSRRLNLA</sequence>
<dbReference type="AlphaFoldDB" id="A0A1I7GNR2"/>
<feature type="transmembrane region" description="Helical" evidence="1">
    <location>
        <begin position="199"/>
        <end position="221"/>
    </location>
</feature>
<dbReference type="Proteomes" id="UP000198817">
    <property type="component" value="Unassembled WGS sequence"/>
</dbReference>
<organism evidence="2 3">
    <name type="scientific">Eubacterium pyruvativorans</name>
    <dbReference type="NCBI Taxonomy" id="155865"/>
    <lineage>
        <taxon>Bacteria</taxon>
        <taxon>Bacillati</taxon>
        <taxon>Bacillota</taxon>
        <taxon>Clostridia</taxon>
        <taxon>Eubacteriales</taxon>
        <taxon>Eubacteriaceae</taxon>
        <taxon>Eubacterium</taxon>
    </lineage>
</organism>
<dbReference type="RefSeq" id="WP_143096028.1">
    <property type="nucleotide sequence ID" value="NZ_FOWF01000008.1"/>
</dbReference>
<dbReference type="EMBL" id="FPBT01000008">
    <property type="protein sequence ID" value="SFU49981.1"/>
    <property type="molecule type" value="Genomic_DNA"/>
</dbReference>
<reference evidence="2 3" key="1">
    <citation type="submission" date="2016-10" db="EMBL/GenBank/DDBJ databases">
        <authorList>
            <person name="de Groot N.N."/>
        </authorList>
    </citation>
    <scope>NUCLEOTIDE SEQUENCE [LARGE SCALE GENOMIC DNA]</scope>
    <source>
        <strain evidence="2 3">KHGC13</strain>
    </source>
</reference>
<keyword evidence="1" id="KW-0812">Transmembrane</keyword>
<dbReference type="STRING" id="155865.SAMN05216515_10839"/>
<keyword evidence="1" id="KW-0472">Membrane</keyword>
<accession>A0A1I7GNR2</accession>
<evidence type="ECO:0000313" key="2">
    <source>
        <dbReference type="EMBL" id="SFU49981.1"/>
    </source>
</evidence>
<feature type="transmembrane region" description="Helical" evidence="1">
    <location>
        <begin position="241"/>
        <end position="265"/>
    </location>
</feature>
<proteinExistence type="predicted"/>
<dbReference type="OrthoDB" id="9816138at2"/>
<feature type="transmembrane region" description="Helical" evidence="1">
    <location>
        <begin position="60"/>
        <end position="81"/>
    </location>
</feature>
<protein>
    <submittedName>
        <fullName evidence="2">Uncharacterized protein</fullName>
    </submittedName>
</protein>
<evidence type="ECO:0000313" key="3">
    <source>
        <dbReference type="Proteomes" id="UP000198817"/>
    </source>
</evidence>
<feature type="transmembrane region" description="Helical" evidence="1">
    <location>
        <begin position="163"/>
        <end position="187"/>
    </location>
</feature>
<feature type="transmembrane region" description="Helical" evidence="1">
    <location>
        <begin position="116"/>
        <end position="143"/>
    </location>
</feature>
<gene>
    <name evidence="2" type="ORF">SAMN05216508_10829</name>
</gene>
<evidence type="ECO:0000256" key="1">
    <source>
        <dbReference type="SAM" id="Phobius"/>
    </source>
</evidence>
<name>A0A1I7GNR2_9FIRM</name>
<keyword evidence="1" id="KW-1133">Transmembrane helix</keyword>